<evidence type="ECO:0000313" key="1">
    <source>
        <dbReference type="EMBL" id="VDN38459.1"/>
    </source>
</evidence>
<sequence length="94" mass="9859">MSYRDPTGAGQCGQHAGQDWRAAVAGTPALLCLHAGPVSGRTARRICRCRHCSSVAFMLVDNCTCACALSSSSLTPTPALCTLHTDTQPHTENS</sequence>
<proteinExistence type="predicted"/>
<evidence type="ECO:0000313" key="2">
    <source>
        <dbReference type="Proteomes" id="UP000281553"/>
    </source>
</evidence>
<dbReference type="Proteomes" id="UP000281553">
    <property type="component" value="Unassembled WGS sequence"/>
</dbReference>
<dbReference type="AlphaFoldDB" id="A0A3P7RC70"/>
<keyword evidence="2" id="KW-1185">Reference proteome</keyword>
<reference evidence="1 2" key="1">
    <citation type="submission" date="2018-11" db="EMBL/GenBank/DDBJ databases">
        <authorList>
            <consortium name="Pathogen Informatics"/>
        </authorList>
    </citation>
    <scope>NUCLEOTIDE SEQUENCE [LARGE SCALE GENOMIC DNA]</scope>
</reference>
<organism evidence="1 2">
    <name type="scientific">Dibothriocephalus latus</name>
    <name type="common">Fish tapeworm</name>
    <name type="synonym">Diphyllobothrium latum</name>
    <dbReference type="NCBI Taxonomy" id="60516"/>
    <lineage>
        <taxon>Eukaryota</taxon>
        <taxon>Metazoa</taxon>
        <taxon>Spiralia</taxon>
        <taxon>Lophotrochozoa</taxon>
        <taxon>Platyhelminthes</taxon>
        <taxon>Cestoda</taxon>
        <taxon>Eucestoda</taxon>
        <taxon>Diphyllobothriidea</taxon>
        <taxon>Diphyllobothriidae</taxon>
        <taxon>Dibothriocephalus</taxon>
    </lineage>
</organism>
<protein>
    <submittedName>
        <fullName evidence="1">Uncharacterized protein</fullName>
    </submittedName>
</protein>
<name>A0A3P7RC70_DIBLA</name>
<gene>
    <name evidence="1" type="ORF">DILT_LOCUS17608</name>
</gene>
<accession>A0A3P7RC70</accession>
<dbReference type="EMBL" id="UYRU01093166">
    <property type="protein sequence ID" value="VDN38459.1"/>
    <property type="molecule type" value="Genomic_DNA"/>
</dbReference>